<keyword evidence="6" id="KW-1185">Reference proteome</keyword>
<protein>
    <submittedName>
        <fullName evidence="5">Uncharacterized protein</fullName>
    </submittedName>
</protein>
<evidence type="ECO:0000256" key="1">
    <source>
        <dbReference type="ARBA" id="ARBA00038101"/>
    </source>
</evidence>
<dbReference type="Proteomes" id="UP001165090">
    <property type="component" value="Unassembled WGS sequence"/>
</dbReference>
<feature type="transmembrane region" description="Helical" evidence="3">
    <location>
        <begin position="768"/>
        <end position="787"/>
    </location>
</feature>
<dbReference type="PANTHER" id="PTHR11102:SF147">
    <property type="entry name" value="SEL1L ADAPTOR SUBUNIT OF ERAD E3 UBIQUITIN LIGASE"/>
    <property type="match status" value="1"/>
</dbReference>
<gene>
    <name evidence="5" type="ORF">VaNZ11_013850</name>
</gene>
<comment type="similarity">
    <text evidence="1">Belongs to the sel-1 family.</text>
</comment>
<dbReference type="Gene3D" id="1.25.40.10">
    <property type="entry name" value="Tetratricopeptide repeat domain"/>
    <property type="match status" value="2"/>
</dbReference>
<feature type="region of interest" description="Disordered" evidence="2">
    <location>
        <begin position="799"/>
        <end position="922"/>
    </location>
</feature>
<dbReference type="EMBL" id="BSDZ01000080">
    <property type="protein sequence ID" value="GLI69274.1"/>
    <property type="molecule type" value="Genomic_DNA"/>
</dbReference>
<sequence>MQQAMLQRCVYLVLALFWLDFCPTFFLAAEKPSPSLSPRTLAESFYKHAVKIRSSSSPSLQEQQKAVELLVAASGFRSVRHGKAFPFNGTLPCQDGIECDKQPKQQQEGEDGTEDMVLEGLKPLVSLSTGGHSGAVRELAKAFQDGWGVSQDMRLALQLFRAASNQGDPEAQGYMGMFYSMGLDQLDSWDAAGIVAFGQPKRPEALLHYYFGALGGDMSSRIALGYRHLMGLGVPQSCWTAASYYQSAAEQVSILAAGLDLSAPLTEGIKATTIKNDAVKTAKDGPAFSAMDDTAIGTEASPGIATRRQFASGLLPQVDRIRLYHQATHDVRNERQREMVQYYQFSADRGNIEAQTAVAQVLNYGTLGMDRDHEGALLYYKRAAEANDVTAMAHLGDMYANGHGTERSFEKAREWWELAARRHSGVALFGLGYLHLTGRGGVTQDFDKAFVYFTKSADQIHSEARPEAWFYLGVMHMKGYGVRRKSVQRALTYFLLASQTGHLLAQYNVAMLHLAGRGTARNCKAAMQLLKTISEKGPAAASVQLGHEHFFRGQYSLALLAYLRAADLGLELAQSNAAWILDRGLVSGINSSELAVALYQQSAAQSNVHSLLCLGDAYFYGKGVKQDWVRSAAIYYEAYQERSPEAMFNLGFMHEFGAGVPKDLKLAKKFYDMAVYTQPSASLPVACATTWLYIHRWWDSMRPYMPSWLWSSVFALQPPHTNVMGSLLARLEGALPNAALDVGSVLWRWVVDLMGWGPLGDMVRQGDWYEGMFLLALLVLLVLVLRVRRDRAAARQRRLEAGQQLPQQPQQQLADMARRGAAAMAPEGQGGGIWGAATGSGVGSGRPGLQGASPTDRKVTATSGGLGTGGLDAAAREAVDGASGSAVDGKRPTASSSEPVAGAAAFLGSGGSASAGSAEESG</sequence>
<dbReference type="InterPro" id="IPR011990">
    <property type="entry name" value="TPR-like_helical_dom_sf"/>
</dbReference>
<evidence type="ECO:0000256" key="2">
    <source>
        <dbReference type="SAM" id="MobiDB-lite"/>
    </source>
</evidence>
<organism evidence="5 6">
    <name type="scientific">Volvox africanus</name>
    <dbReference type="NCBI Taxonomy" id="51714"/>
    <lineage>
        <taxon>Eukaryota</taxon>
        <taxon>Viridiplantae</taxon>
        <taxon>Chlorophyta</taxon>
        <taxon>core chlorophytes</taxon>
        <taxon>Chlorophyceae</taxon>
        <taxon>CS clade</taxon>
        <taxon>Chlamydomonadales</taxon>
        <taxon>Volvocaceae</taxon>
        <taxon>Volvox</taxon>
    </lineage>
</organism>
<keyword evidence="3" id="KW-1133">Transmembrane helix</keyword>
<evidence type="ECO:0000256" key="3">
    <source>
        <dbReference type="SAM" id="Phobius"/>
    </source>
</evidence>
<dbReference type="SUPFAM" id="SSF81901">
    <property type="entry name" value="HCP-like"/>
    <property type="match status" value="4"/>
</dbReference>
<name>A0ABQ5SIL9_9CHLO</name>
<evidence type="ECO:0000256" key="4">
    <source>
        <dbReference type="SAM" id="SignalP"/>
    </source>
</evidence>
<feature type="signal peptide" evidence="4">
    <location>
        <begin position="1"/>
        <end position="28"/>
    </location>
</feature>
<feature type="chain" id="PRO_5046497248" evidence="4">
    <location>
        <begin position="29"/>
        <end position="922"/>
    </location>
</feature>
<evidence type="ECO:0000313" key="5">
    <source>
        <dbReference type="EMBL" id="GLI69274.1"/>
    </source>
</evidence>
<feature type="compositionally biased region" description="Gly residues" evidence="2">
    <location>
        <begin position="828"/>
        <end position="848"/>
    </location>
</feature>
<keyword evidence="3" id="KW-0472">Membrane</keyword>
<reference evidence="5 6" key="1">
    <citation type="journal article" date="2023" name="IScience">
        <title>Expanded male sex-determining region conserved during the evolution of homothallism in the green alga Volvox.</title>
        <authorList>
            <person name="Yamamoto K."/>
            <person name="Matsuzaki R."/>
            <person name="Mahakham W."/>
            <person name="Heman W."/>
            <person name="Sekimoto H."/>
            <person name="Kawachi M."/>
            <person name="Minakuchi Y."/>
            <person name="Toyoda A."/>
            <person name="Nozaki H."/>
        </authorList>
    </citation>
    <scope>NUCLEOTIDE SEQUENCE [LARGE SCALE GENOMIC DNA]</scope>
    <source>
        <strain evidence="5 6">NIES-4468</strain>
    </source>
</reference>
<accession>A0ABQ5SIL9</accession>
<dbReference type="SMART" id="SM00671">
    <property type="entry name" value="SEL1"/>
    <property type="match status" value="10"/>
</dbReference>
<dbReference type="InterPro" id="IPR050767">
    <property type="entry name" value="Sel1_AlgK"/>
</dbReference>
<dbReference type="InterPro" id="IPR006597">
    <property type="entry name" value="Sel1-like"/>
</dbReference>
<dbReference type="Pfam" id="PF08238">
    <property type="entry name" value="Sel1"/>
    <property type="match status" value="10"/>
</dbReference>
<dbReference type="PANTHER" id="PTHR11102">
    <property type="entry name" value="SEL-1-LIKE PROTEIN"/>
    <property type="match status" value="1"/>
</dbReference>
<proteinExistence type="inferred from homology"/>
<evidence type="ECO:0000313" key="6">
    <source>
        <dbReference type="Proteomes" id="UP001165090"/>
    </source>
</evidence>
<keyword evidence="4" id="KW-0732">Signal</keyword>
<keyword evidence="3" id="KW-0812">Transmembrane</keyword>
<comment type="caution">
    <text evidence="5">The sequence shown here is derived from an EMBL/GenBank/DDBJ whole genome shotgun (WGS) entry which is preliminary data.</text>
</comment>
<feature type="compositionally biased region" description="Low complexity" evidence="2">
    <location>
        <begin position="803"/>
        <end position="827"/>
    </location>
</feature>